<evidence type="ECO:0000313" key="3">
    <source>
        <dbReference type="Proteomes" id="UP001595803"/>
    </source>
</evidence>
<comment type="caution">
    <text evidence="2">The sequence shown here is derived from an EMBL/GenBank/DDBJ whole genome shotgun (WGS) entry which is preliminary data.</text>
</comment>
<evidence type="ECO:0000313" key="2">
    <source>
        <dbReference type="EMBL" id="MFC3832072.1"/>
    </source>
</evidence>
<reference evidence="3" key="1">
    <citation type="journal article" date="2019" name="Int. J. Syst. Evol. Microbiol.">
        <title>The Global Catalogue of Microorganisms (GCM) 10K type strain sequencing project: providing services to taxonomists for standard genome sequencing and annotation.</title>
        <authorList>
            <consortium name="The Broad Institute Genomics Platform"/>
            <consortium name="The Broad Institute Genome Sequencing Center for Infectious Disease"/>
            <person name="Wu L."/>
            <person name="Ma J."/>
        </authorList>
    </citation>
    <scope>NUCLEOTIDE SEQUENCE [LARGE SCALE GENOMIC DNA]</scope>
    <source>
        <strain evidence="3">CCTCC AB 2017081</strain>
    </source>
</reference>
<feature type="signal peptide" evidence="1">
    <location>
        <begin position="1"/>
        <end position="20"/>
    </location>
</feature>
<dbReference type="PROSITE" id="PS51257">
    <property type="entry name" value="PROKAR_LIPOPROTEIN"/>
    <property type="match status" value="1"/>
</dbReference>
<evidence type="ECO:0000256" key="1">
    <source>
        <dbReference type="SAM" id="SignalP"/>
    </source>
</evidence>
<sequence length="277" mass="29196">MRVVLLVLLLLLAACAHKDADTLPPQVDVSTTATSTAFLLTGPQLPGGRPVTVTLFTPAGTVRVHGRTERGRAELSVPYARAGLTPYRVQVGRQVVTGELRRDPGPPVTPLQLKIGARAIRVTWIRPPALVLHPVDAQGNVSALPVTVRSTRPDGTVVTATMTPQHLYAWTWLPTSRVPGVMHVVATTGQAAGEVGDVDVLPGPPARARWTAPQRVDALADTHGNALEDGETLTVEGTRSGWNTVLPLTPVNARAALPQAMPGGVVTAEGWAVSRTP</sequence>
<accession>A0ABV7Z5Y7</accession>
<protein>
    <recommendedName>
        <fullName evidence="4">Carboxypeptidase regulatory-like domain-containing protein</fullName>
    </recommendedName>
</protein>
<feature type="chain" id="PRO_5046280135" description="Carboxypeptidase regulatory-like domain-containing protein" evidence="1">
    <location>
        <begin position="21"/>
        <end position="277"/>
    </location>
</feature>
<dbReference type="Proteomes" id="UP001595803">
    <property type="component" value="Unassembled WGS sequence"/>
</dbReference>
<name>A0ABV7Z5Y7_9DEIO</name>
<gene>
    <name evidence="2" type="ORF">ACFOSB_04320</name>
</gene>
<proteinExistence type="predicted"/>
<dbReference type="EMBL" id="JBHRZG010000004">
    <property type="protein sequence ID" value="MFC3832072.1"/>
    <property type="molecule type" value="Genomic_DNA"/>
</dbReference>
<keyword evidence="3" id="KW-1185">Reference proteome</keyword>
<organism evidence="2 3">
    <name type="scientific">Deinococcus rufus</name>
    <dbReference type="NCBI Taxonomy" id="2136097"/>
    <lineage>
        <taxon>Bacteria</taxon>
        <taxon>Thermotogati</taxon>
        <taxon>Deinococcota</taxon>
        <taxon>Deinococci</taxon>
        <taxon>Deinococcales</taxon>
        <taxon>Deinococcaceae</taxon>
        <taxon>Deinococcus</taxon>
    </lineage>
</organism>
<evidence type="ECO:0008006" key="4">
    <source>
        <dbReference type="Google" id="ProtNLM"/>
    </source>
</evidence>
<dbReference type="RefSeq" id="WP_322473448.1">
    <property type="nucleotide sequence ID" value="NZ_JBHRZG010000004.1"/>
</dbReference>
<keyword evidence="1" id="KW-0732">Signal</keyword>